<sequence length="208" mass="23365">MGVAVRPHVHQQFCYCLRRHVGLERPRCIRVPDGPCNVGYVLEHVTLVDELVVHFEPLTVQRQFDTPERLELQSGCGDDDVGGDLVTRFQPDPVGGDLGYPVGHHGRAAGANGLEEIAVRHDAQPLVPRGIRRLEVLVDIVSTRKLRLRHRSEHPAGRLRRTSTQLIRADHQQRIAPPQCSVREGVRQHTLSECGERIGHRQGRNVRG</sequence>
<protein>
    <submittedName>
        <fullName evidence="1">Unannotated protein</fullName>
    </submittedName>
</protein>
<reference evidence="1" key="1">
    <citation type="submission" date="2020-05" db="EMBL/GenBank/DDBJ databases">
        <authorList>
            <person name="Chiriac C."/>
            <person name="Salcher M."/>
            <person name="Ghai R."/>
            <person name="Kavagutti S V."/>
        </authorList>
    </citation>
    <scope>NUCLEOTIDE SEQUENCE</scope>
</reference>
<dbReference type="EMBL" id="CAFBLX010000392">
    <property type="protein sequence ID" value="CAB4923947.1"/>
    <property type="molecule type" value="Genomic_DNA"/>
</dbReference>
<proteinExistence type="predicted"/>
<gene>
    <name evidence="1" type="ORF">UFOPK3472_03729</name>
</gene>
<name>A0A6J7HZW2_9ZZZZ</name>
<evidence type="ECO:0000313" key="1">
    <source>
        <dbReference type="EMBL" id="CAB4923947.1"/>
    </source>
</evidence>
<organism evidence="1">
    <name type="scientific">freshwater metagenome</name>
    <dbReference type="NCBI Taxonomy" id="449393"/>
    <lineage>
        <taxon>unclassified sequences</taxon>
        <taxon>metagenomes</taxon>
        <taxon>ecological metagenomes</taxon>
    </lineage>
</organism>
<accession>A0A6J7HZW2</accession>
<dbReference type="AlphaFoldDB" id="A0A6J7HZW2"/>